<feature type="transmembrane region" description="Helical" evidence="1">
    <location>
        <begin position="97"/>
        <end position="117"/>
    </location>
</feature>
<feature type="transmembrane region" description="Helical" evidence="1">
    <location>
        <begin position="129"/>
        <end position="151"/>
    </location>
</feature>
<gene>
    <name evidence="2" type="ORF">J2W69_000912</name>
</gene>
<accession>A0ABU1VWC0</accession>
<reference evidence="2 3" key="1">
    <citation type="submission" date="2023-07" db="EMBL/GenBank/DDBJ databases">
        <title>Sorghum-associated microbial communities from plants grown in Nebraska, USA.</title>
        <authorList>
            <person name="Schachtman D."/>
        </authorList>
    </citation>
    <scope>NUCLEOTIDE SEQUENCE [LARGE SCALE GENOMIC DNA]</scope>
    <source>
        <strain evidence="2 3">4138</strain>
    </source>
</reference>
<sequence>MGDFAYTVDKLFWVGTFLLLIVSVFYKLDMSSRIALTVWVVGNLFMDLIQPFVMAVSTNHVILGSSFWYLTWGTIEILCVWGIYKVHAVHEIPASKLTRYIMICFLALCSMQLLRFADRIVFETDLLSAMYKYGIVAINISVVPMTALWLAKEIAAIRKGIVL</sequence>
<protein>
    <recommendedName>
        <fullName evidence="4">Rod shape-determining protein MreD</fullName>
    </recommendedName>
</protein>
<dbReference type="EMBL" id="JAVDWR010000001">
    <property type="protein sequence ID" value="MDR7119997.1"/>
    <property type="molecule type" value="Genomic_DNA"/>
</dbReference>
<keyword evidence="1" id="KW-1133">Transmembrane helix</keyword>
<organism evidence="2 3">
    <name type="scientific">Rheinheimera soli</name>
    <dbReference type="NCBI Taxonomy" id="443616"/>
    <lineage>
        <taxon>Bacteria</taxon>
        <taxon>Pseudomonadati</taxon>
        <taxon>Pseudomonadota</taxon>
        <taxon>Gammaproteobacteria</taxon>
        <taxon>Chromatiales</taxon>
        <taxon>Chromatiaceae</taxon>
        <taxon>Rheinheimera</taxon>
    </lineage>
</organism>
<keyword evidence="1" id="KW-0812">Transmembrane</keyword>
<feature type="transmembrane region" description="Helical" evidence="1">
    <location>
        <begin position="67"/>
        <end position="85"/>
    </location>
</feature>
<feature type="transmembrane region" description="Helical" evidence="1">
    <location>
        <begin position="35"/>
        <end position="55"/>
    </location>
</feature>
<evidence type="ECO:0008006" key="4">
    <source>
        <dbReference type="Google" id="ProtNLM"/>
    </source>
</evidence>
<keyword evidence="3" id="KW-1185">Reference proteome</keyword>
<feature type="transmembrane region" description="Helical" evidence="1">
    <location>
        <begin position="12"/>
        <end position="28"/>
    </location>
</feature>
<proteinExistence type="predicted"/>
<name>A0ABU1VWC0_9GAMM</name>
<keyword evidence="1" id="KW-0472">Membrane</keyword>
<comment type="caution">
    <text evidence="2">The sequence shown here is derived from an EMBL/GenBank/DDBJ whole genome shotgun (WGS) entry which is preliminary data.</text>
</comment>
<evidence type="ECO:0000256" key="1">
    <source>
        <dbReference type="SAM" id="Phobius"/>
    </source>
</evidence>
<dbReference type="Proteomes" id="UP001257909">
    <property type="component" value="Unassembled WGS sequence"/>
</dbReference>
<evidence type="ECO:0000313" key="3">
    <source>
        <dbReference type="Proteomes" id="UP001257909"/>
    </source>
</evidence>
<evidence type="ECO:0000313" key="2">
    <source>
        <dbReference type="EMBL" id="MDR7119997.1"/>
    </source>
</evidence>
<dbReference type="RefSeq" id="WP_310274989.1">
    <property type="nucleotide sequence ID" value="NZ_JAVDWR010000001.1"/>
</dbReference>